<comment type="subcellular location">
    <subcellularLocation>
        <location evidence="1">Cytoplasm</location>
    </subcellularLocation>
</comment>
<name>A0A1I4CB95_9PSEU</name>
<keyword evidence="7" id="KW-1185">Reference proteome</keyword>
<evidence type="ECO:0000313" key="7">
    <source>
        <dbReference type="Proteomes" id="UP000199025"/>
    </source>
</evidence>
<evidence type="ECO:0000256" key="2">
    <source>
        <dbReference type="ARBA" id="ARBA00006411"/>
    </source>
</evidence>
<evidence type="ECO:0000256" key="4">
    <source>
        <dbReference type="ARBA" id="ARBA00023186"/>
    </source>
</evidence>
<evidence type="ECO:0000256" key="1">
    <source>
        <dbReference type="ARBA" id="ARBA00004496"/>
    </source>
</evidence>
<evidence type="ECO:0000256" key="5">
    <source>
        <dbReference type="SAM" id="MobiDB-lite"/>
    </source>
</evidence>
<keyword evidence="3" id="KW-0963">Cytoplasm</keyword>
<gene>
    <name evidence="6" type="ORF">SAMN05421835_13310</name>
</gene>
<dbReference type="AlphaFoldDB" id="A0A1I4CB95"/>
<proteinExistence type="inferred from homology"/>
<dbReference type="STRING" id="115433.SAMN05421835_13310"/>
<dbReference type="Pfam" id="PF14011">
    <property type="entry name" value="ESX-1_EspG"/>
    <property type="match status" value="1"/>
</dbReference>
<feature type="region of interest" description="Disordered" evidence="5">
    <location>
        <begin position="166"/>
        <end position="191"/>
    </location>
</feature>
<comment type="similarity">
    <text evidence="2">Belongs to the EspG family.</text>
</comment>
<dbReference type="Proteomes" id="UP000199025">
    <property type="component" value="Unassembled WGS sequence"/>
</dbReference>
<reference evidence="6 7" key="1">
    <citation type="submission" date="2016-10" db="EMBL/GenBank/DDBJ databases">
        <authorList>
            <person name="de Groot N.N."/>
        </authorList>
    </citation>
    <scope>NUCLEOTIDE SEQUENCE [LARGE SCALE GENOMIC DNA]</scope>
    <source>
        <strain evidence="6 7">DSM 44468</strain>
    </source>
</reference>
<accession>A0A1I4CB95</accession>
<dbReference type="OrthoDB" id="5175124at2"/>
<keyword evidence="4" id="KW-0143">Chaperone</keyword>
<dbReference type="RefSeq" id="WP_091515825.1">
    <property type="nucleotide sequence ID" value="NZ_CBDQZW010000032.1"/>
</dbReference>
<dbReference type="InterPro" id="IPR025734">
    <property type="entry name" value="EspG"/>
</dbReference>
<organism evidence="6 7">
    <name type="scientific">Amycolatopsis sacchari</name>
    <dbReference type="NCBI Taxonomy" id="115433"/>
    <lineage>
        <taxon>Bacteria</taxon>
        <taxon>Bacillati</taxon>
        <taxon>Actinomycetota</taxon>
        <taxon>Actinomycetes</taxon>
        <taxon>Pseudonocardiales</taxon>
        <taxon>Pseudonocardiaceae</taxon>
        <taxon>Amycolatopsis</taxon>
    </lineage>
</organism>
<dbReference type="EMBL" id="FORP01000033">
    <property type="protein sequence ID" value="SFK77311.1"/>
    <property type="molecule type" value="Genomic_DNA"/>
</dbReference>
<evidence type="ECO:0000256" key="3">
    <source>
        <dbReference type="ARBA" id="ARBA00022490"/>
    </source>
</evidence>
<protein>
    <submittedName>
        <fullName evidence="6">EspG family protein</fullName>
    </submittedName>
</protein>
<sequence length="284" mass="30181">MTRAELLTPLELDFLWESFGGGELPYPLEFRSHGATMDERAHLRRQALTELARRGVADGRGRPEPHVENYFEVLASAEVSLDSVHLPAPNARPLLAVAAALGGQGVLAVQDERGFHFHPAPADGLASAIVSLLPAAPRGTEKSITVPLEQLMTDTGADFLQRRVADPGSTAARSATTGGGGRATGGRVSADEDRKALARLQAQPRLRGGQIGANARGRVSGKVRTPVLSWFDTDSGRYFTQASRGHDGRDWITIAPADAPSLRHRLNEMLSGAASTTMAPGGAW</sequence>
<evidence type="ECO:0000313" key="6">
    <source>
        <dbReference type="EMBL" id="SFK77311.1"/>
    </source>
</evidence>